<dbReference type="AlphaFoldDB" id="A0A7Z7IXT3"/>
<proteinExistence type="predicted"/>
<sequence>MSDGVDSALGTQWTHGARRTEQGRAYLAERFSCSAWPASAGRRAAGRSPHLRQSLRVVAKVARRGSLCIAALRVDAGVASADNYGETAASHRVAMQRGVPQLSIARCAPAAASIALSCT</sequence>
<organism evidence="1 2">
    <name type="scientific">Xanthomonas campestris pv. phaseoli</name>
    <dbReference type="NCBI Taxonomy" id="317013"/>
    <lineage>
        <taxon>Bacteria</taxon>
        <taxon>Pseudomonadati</taxon>
        <taxon>Pseudomonadota</taxon>
        <taxon>Gammaproteobacteria</taxon>
        <taxon>Lysobacterales</taxon>
        <taxon>Lysobacteraceae</taxon>
        <taxon>Xanthomonas</taxon>
    </lineage>
</organism>
<gene>
    <name evidence="1" type="ORF">XFF6991_280245</name>
</gene>
<protein>
    <submittedName>
        <fullName evidence="1">Uncharacterized protein</fullName>
    </submittedName>
</protein>
<comment type="caution">
    <text evidence="1">The sequence shown here is derived from an EMBL/GenBank/DDBJ whole genome shotgun (WGS) entry which is preliminary data.</text>
</comment>
<dbReference type="Proteomes" id="UP000234345">
    <property type="component" value="Unassembled WGS sequence"/>
</dbReference>
<name>A0A7Z7IXT3_XANCH</name>
<evidence type="ECO:0000313" key="1">
    <source>
        <dbReference type="EMBL" id="SOO23586.1"/>
    </source>
</evidence>
<reference evidence="1 2" key="1">
    <citation type="submission" date="2017-10" db="EMBL/GenBank/DDBJ databases">
        <authorList>
            <person name="Regsiter A."/>
            <person name="William W."/>
        </authorList>
    </citation>
    <scope>NUCLEOTIDE SEQUENCE [LARGE SCALE GENOMIC DNA]</scope>
    <source>
        <strain evidence="1 2">CFBP6991</strain>
    </source>
</reference>
<accession>A0A7Z7IXT3</accession>
<evidence type="ECO:0000313" key="2">
    <source>
        <dbReference type="Proteomes" id="UP000234345"/>
    </source>
</evidence>
<dbReference type="EMBL" id="OCZC01000054">
    <property type="protein sequence ID" value="SOO23586.1"/>
    <property type="molecule type" value="Genomic_DNA"/>
</dbReference>